<gene>
    <name evidence="2" type="ORF">CPB84DRAFT_1743218</name>
</gene>
<evidence type="ECO:0000313" key="2">
    <source>
        <dbReference type="EMBL" id="KAF8911103.1"/>
    </source>
</evidence>
<dbReference type="AlphaFoldDB" id="A0A9P5TTG1"/>
<reference evidence="2" key="1">
    <citation type="submission" date="2020-11" db="EMBL/GenBank/DDBJ databases">
        <authorList>
            <consortium name="DOE Joint Genome Institute"/>
            <person name="Ahrendt S."/>
            <person name="Riley R."/>
            <person name="Andreopoulos W."/>
            <person name="LaButti K."/>
            <person name="Pangilinan J."/>
            <person name="Ruiz-duenas F.J."/>
            <person name="Barrasa J.M."/>
            <person name="Sanchez-Garcia M."/>
            <person name="Camarero S."/>
            <person name="Miyauchi S."/>
            <person name="Serrano A."/>
            <person name="Linde D."/>
            <person name="Babiker R."/>
            <person name="Drula E."/>
            <person name="Ayuso-Fernandez I."/>
            <person name="Pacheco R."/>
            <person name="Padilla G."/>
            <person name="Ferreira P."/>
            <person name="Barriuso J."/>
            <person name="Kellner H."/>
            <person name="Castanera R."/>
            <person name="Alfaro M."/>
            <person name="Ramirez L."/>
            <person name="Pisabarro A.G."/>
            <person name="Kuo A."/>
            <person name="Tritt A."/>
            <person name="Lipzen A."/>
            <person name="He G."/>
            <person name="Yan M."/>
            <person name="Ng V."/>
            <person name="Cullen D."/>
            <person name="Martin F."/>
            <person name="Rosso M.-N."/>
            <person name="Henrissat B."/>
            <person name="Hibbett D."/>
            <person name="Martinez A.T."/>
            <person name="Grigoriev I.V."/>
        </authorList>
    </citation>
    <scope>NUCLEOTIDE SEQUENCE</scope>
    <source>
        <strain evidence="2">AH 44721</strain>
    </source>
</reference>
<feature type="region of interest" description="Disordered" evidence="1">
    <location>
        <begin position="31"/>
        <end position="75"/>
    </location>
</feature>
<comment type="caution">
    <text evidence="2">The sequence shown here is derived from an EMBL/GenBank/DDBJ whole genome shotgun (WGS) entry which is preliminary data.</text>
</comment>
<dbReference type="Proteomes" id="UP000724874">
    <property type="component" value="Unassembled WGS sequence"/>
</dbReference>
<feature type="compositionally biased region" description="Low complexity" evidence="1">
    <location>
        <begin position="52"/>
        <end position="69"/>
    </location>
</feature>
<accession>A0A9P5TTG1</accession>
<dbReference type="EMBL" id="JADNYJ010000005">
    <property type="protein sequence ID" value="KAF8911103.1"/>
    <property type="molecule type" value="Genomic_DNA"/>
</dbReference>
<protein>
    <submittedName>
        <fullName evidence="2">Uncharacterized protein</fullName>
    </submittedName>
</protein>
<evidence type="ECO:0000313" key="3">
    <source>
        <dbReference type="Proteomes" id="UP000724874"/>
    </source>
</evidence>
<evidence type="ECO:0000256" key="1">
    <source>
        <dbReference type="SAM" id="MobiDB-lite"/>
    </source>
</evidence>
<feature type="compositionally biased region" description="Acidic residues" evidence="1">
    <location>
        <begin position="33"/>
        <end position="51"/>
    </location>
</feature>
<name>A0A9P5TTG1_GYMJU</name>
<proteinExistence type="predicted"/>
<organism evidence="2 3">
    <name type="scientific">Gymnopilus junonius</name>
    <name type="common">Spectacular rustgill mushroom</name>
    <name type="synonym">Gymnopilus spectabilis subsp. junonius</name>
    <dbReference type="NCBI Taxonomy" id="109634"/>
    <lineage>
        <taxon>Eukaryota</taxon>
        <taxon>Fungi</taxon>
        <taxon>Dikarya</taxon>
        <taxon>Basidiomycota</taxon>
        <taxon>Agaricomycotina</taxon>
        <taxon>Agaricomycetes</taxon>
        <taxon>Agaricomycetidae</taxon>
        <taxon>Agaricales</taxon>
        <taxon>Agaricineae</taxon>
        <taxon>Hymenogastraceae</taxon>
        <taxon>Gymnopilus</taxon>
    </lineage>
</organism>
<sequence>MPNQTNRQQAADALHQAFLVNLIADLESRELDFTSDSESDSDESMDSEDDSGSGSSSGWSGTSSSSMSSDSDDAESMTPAESYLFHMANLYSERYLAERTEIPKTQDLMELLLGRYKRDFPHIFWSYLHIDPDCFDALCEAIRDDEVFQNNSNNQQMPVERQLIIALYRFGHYGNAASTMKVALQFGVGFGTVQLVTTRVLKACCSECFRAASVQWANEEVKAEAKAWVEEKSCPAWRDGWLMVDGTLVPLFHHPGYFGNVSKTSWP</sequence>
<dbReference type="OrthoDB" id="3246760at2759"/>
<keyword evidence="3" id="KW-1185">Reference proteome</keyword>